<feature type="transmembrane region" description="Helical" evidence="6">
    <location>
        <begin position="148"/>
        <end position="168"/>
    </location>
</feature>
<keyword evidence="2" id="KW-0732">Signal</keyword>
<evidence type="ECO:0000256" key="6">
    <source>
        <dbReference type="SAM" id="Phobius"/>
    </source>
</evidence>
<sequence>MAGETTLRIRALEKADSGVWAARVVFAATHEVHEQTFLLSVFDPVPDPQIHPQLTSRTAEGCNVTLQCLATEKGEFNVSWKRGNPFSDLEEGSGRYRLSAEGTELHLSWRPNSSDSTVTCLLSNPVDQRNASFDLLSVCPSERHPWKMWLLLPAVLVLFLAAALRIIYPWKKRSSQGAVPLATPEKEGSPPVLQYAELRKRRSPPEGNENQDPDPLAPCLAEIPMVTTPATVYAMLQPSLTT</sequence>
<reference evidence="9" key="1">
    <citation type="submission" date="2025-08" db="UniProtKB">
        <authorList>
            <consortium name="RefSeq"/>
        </authorList>
    </citation>
    <scope>IDENTIFICATION</scope>
</reference>
<name>A0ABM1JXF8_GEKJA</name>
<evidence type="ECO:0000256" key="4">
    <source>
        <dbReference type="ARBA" id="ARBA00023180"/>
    </source>
</evidence>
<evidence type="ECO:0000313" key="9">
    <source>
        <dbReference type="RefSeq" id="XP_015266145.1"/>
    </source>
</evidence>
<keyword evidence="3 6" id="KW-0472">Membrane</keyword>
<dbReference type="InterPro" id="IPR007110">
    <property type="entry name" value="Ig-like_dom"/>
</dbReference>
<keyword evidence="6" id="KW-1133">Transmembrane helix</keyword>
<accession>A0ABM1JXF8</accession>
<keyword evidence="8" id="KW-1185">Reference proteome</keyword>
<organism evidence="8 9">
    <name type="scientific">Gekko japonicus</name>
    <name type="common">Schlegel's Japanese gecko</name>
    <dbReference type="NCBI Taxonomy" id="146911"/>
    <lineage>
        <taxon>Eukaryota</taxon>
        <taxon>Metazoa</taxon>
        <taxon>Chordata</taxon>
        <taxon>Craniata</taxon>
        <taxon>Vertebrata</taxon>
        <taxon>Euteleostomi</taxon>
        <taxon>Lepidosauria</taxon>
        <taxon>Squamata</taxon>
        <taxon>Bifurcata</taxon>
        <taxon>Gekkota</taxon>
        <taxon>Gekkonidae</taxon>
        <taxon>Gekkoninae</taxon>
        <taxon>Gekko</taxon>
    </lineage>
</organism>
<dbReference type="Gene3D" id="2.60.40.10">
    <property type="entry name" value="Immunoglobulins"/>
    <property type="match status" value="1"/>
</dbReference>
<gene>
    <name evidence="9" type="primary">LOC107109948</name>
</gene>
<dbReference type="PANTHER" id="PTHR12080:SF121">
    <property type="entry name" value="IG-LIKE DOMAIN-CONTAINING PROTEIN-RELATED"/>
    <property type="match status" value="1"/>
</dbReference>
<dbReference type="GeneID" id="107109948"/>
<comment type="subcellular location">
    <subcellularLocation>
        <location evidence="1">Membrane</location>
    </subcellularLocation>
</comment>
<dbReference type="SUPFAM" id="SSF48726">
    <property type="entry name" value="Immunoglobulin"/>
    <property type="match status" value="1"/>
</dbReference>
<evidence type="ECO:0000259" key="7">
    <source>
        <dbReference type="PROSITE" id="PS50835"/>
    </source>
</evidence>
<protein>
    <submittedName>
        <fullName evidence="9">CD48 antigen-like</fullName>
    </submittedName>
</protein>
<dbReference type="RefSeq" id="XP_015266145.1">
    <property type="nucleotide sequence ID" value="XM_015410659.1"/>
</dbReference>
<proteinExistence type="predicted"/>
<dbReference type="PROSITE" id="PS50835">
    <property type="entry name" value="IG_LIKE"/>
    <property type="match status" value="1"/>
</dbReference>
<evidence type="ECO:0000256" key="2">
    <source>
        <dbReference type="ARBA" id="ARBA00022729"/>
    </source>
</evidence>
<evidence type="ECO:0000313" key="8">
    <source>
        <dbReference type="Proteomes" id="UP000694871"/>
    </source>
</evidence>
<evidence type="ECO:0000256" key="3">
    <source>
        <dbReference type="ARBA" id="ARBA00023136"/>
    </source>
</evidence>
<dbReference type="Proteomes" id="UP000694871">
    <property type="component" value="Unplaced"/>
</dbReference>
<feature type="region of interest" description="Disordered" evidence="5">
    <location>
        <begin position="199"/>
        <end position="219"/>
    </location>
</feature>
<dbReference type="InterPro" id="IPR036179">
    <property type="entry name" value="Ig-like_dom_sf"/>
</dbReference>
<dbReference type="PANTHER" id="PTHR12080">
    <property type="entry name" value="SIGNALING LYMPHOCYTIC ACTIVATION MOLECULE"/>
    <property type="match status" value="1"/>
</dbReference>
<feature type="domain" description="Ig-like" evidence="7">
    <location>
        <begin position="48"/>
        <end position="132"/>
    </location>
</feature>
<dbReference type="InterPro" id="IPR015631">
    <property type="entry name" value="CD2/SLAM_rcpt"/>
</dbReference>
<evidence type="ECO:0000256" key="1">
    <source>
        <dbReference type="ARBA" id="ARBA00004370"/>
    </source>
</evidence>
<keyword evidence="4" id="KW-0325">Glycoprotein</keyword>
<keyword evidence="6" id="KW-0812">Transmembrane</keyword>
<evidence type="ECO:0000256" key="5">
    <source>
        <dbReference type="SAM" id="MobiDB-lite"/>
    </source>
</evidence>
<dbReference type="InterPro" id="IPR013783">
    <property type="entry name" value="Ig-like_fold"/>
</dbReference>